<dbReference type="InterPro" id="IPR003599">
    <property type="entry name" value="Ig_sub"/>
</dbReference>
<dbReference type="InterPro" id="IPR013151">
    <property type="entry name" value="Immunoglobulin_dom"/>
</dbReference>
<proteinExistence type="predicted"/>
<organism evidence="5 6">
    <name type="scientific">Muraenolepis orangiensis</name>
    <name type="common">Patagonian moray cod</name>
    <dbReference type="NCBI Taxonomy" id="630683"/>
    <lineage>
        <taxon>Eukaryota</taxon>
        <taxon>Metazoa</taxon>
        <taxon>Chordata</taxon>
        <taxon>Craniata</taxon>
        <taxon>Vertebrata</taxon>
        <taxon>Euteleostomi</taxon>
        <taxon>Actinopterygii</taxon>
        <taxon>Neopterygii</taxon>
        <taxon>Teleostei</taxon>
        <taxon>Neoteleostei</taxon>
        <taxon>Acanthomorphata</taxon>
        <taxon>Zeiogadaria</taxon>
        <taxon>Gadariae</taxon>
        <taxon>Gadiformes</taxon>
        <taxon>Muraenolepidoidei</taxon>
        <taxon>Muraenolepididae</taxon>
        <taxon>Muraenolepis</taxon>
    </lineage>
</organism>
<protein>
    <recommendedName>
        <fullName evidence="4">Ig-like domain-containing protein</fullName>
    </recommendedName>
</protein>
<dbReference type="InterPro" id="IPR036179">
    <property type="entry name" value="Ig-like_dom_sf"/>
</dbReference>
<evidence type="ECO:0000256" key="2">
    <source>
        <dbReference type="SAM" id="MobiDB-lite"/>
    </source>
</evidence>
<keyword evidence="1" id="KW-0393">Immunoglobulin domain</keyword>
<keyword evidence="6" id="KW-1185">Reference proteome</keyword>
<dbReference type="InterPro" id="IPR013783">
    <property type="entry name" value="Ig-like_fold"/>
</dbReference>
<dbReference type="InterPro" id="IPR007110">
    <property type="entry name" value="Ig-like_dom"/>
</dbReference>
<accession>A0A9Q0EFH5</accession>
<dbReference type="PROSITE" id="PS50835">
    <property type="entry name" value="IG_LIKE"/>
    <property type="match status" value="2"/>
</dbReference>
<dbReference type="SUPFAM" id="SSF48726">
    <property type="entry name" value="Immunoglobulin"/>
    <property type="match status" value="2"/>
</dbReference>
<dbReference type="Proteomes" id="UP001148018">
    <property type="component" value="Unassembled WGS sequence"/>
</dbReference>
<dbReference type="GO" id="GO:0005886">
    <property type="term" value="C:plasma membrane"/>
    <property type="evidence" value="ECO:0007669"/>
    <property type="project" value="TreeGrafter"/>
</dbReference>
<feature type="region of interest" description="Disordered" evidence="2">
    <location>
        <begin position="266"/>
        <end position="293"/>
    </location>
</feature>
<dbReference type="Pfam" id="PF00047">
    <property type="entry name" value="ig"/>
    <property type="match status" value="2"/>
</dbReference>
<dbReference type="AlphaFoldDB" id="A0A9Q0EFH5"/>
<dbReference type="EMBL" id="JANIIK010000044">
    <property type="protein sequence ID" value="KAJ3603482.1"/>
    <property type="molecule type" value="Genomic_DNA"/>
</dbReference>
<gene>
    <name evidence="5" type="ORF">NHX12_028228</name>
</gene>
<keyword evidence="3" id="KW-0472">Membrane</keyword>
<dbReference type="PANTHER" id="PTHR10075:SF4">
    <property type="entry name" value="EMBIGIN"/>
    <property type="match status" value="1"/>
</dbReference>
<feature type="transmembrane region" description="Helical" evidence="3">
    <location>
        <begin position="243"/>
        <end position="261"/>
    </location>
</feature>
<evidence type="ECO:0000256" key="3">
    <source>
        <dbReference type="SAM" id="Phobius"/>
    </source>
</evidence>
<dbReference type="GO" id="GO:0070593">
    <property type="term" value="P:dendrite self-avoidance"/>
    <property type="evidence" value="ECO:0007669"/>
    <property type="project" value="TreeGrafter"/>
</dbReference>
<dbReference type="Gene3D" id="2.60.40.10">
    <property type="entry name" value="Immunoglobulins"/>
    <property type="match status" value="2"/>
</dbReference>
<evidence type="ECO:0000313" key="6">
    <source>
        <dbReference type="Proteomes" id="UP001148018"/>
    </source>
</evidence>
<evidence type="ECO:0000259" key="4">
    <source>
        <dbReference type="PROSITE" id="PS50835"/>
    </source>
</evidence>
<evidence type="ECO:0000313" key="5">
    <source>
        <dbReference type="EMBL" id="KAJ3603482.1"/>
    </source>
</evidence>
<dbReference type="SMART" id="SM00409">
    <property type="entry name" value="IG"/>
    <property type="match status" value="1"/>
</dbReference>
<dbReference type="GO" id="GO:0007411">
    <property type="term" value="P:axon guidance"/>
    <property type="evidence" value="ECO:0007669"/>
    <property type="project" value="TreeGrafter"/>
</dbReference>
<dbReference type="OrthoDB" id="9932757at2759"/>
<reference evidence="5" key="1">
    <citation type="submission" date="2022-07" db="EMBL/GenBank/DDBJ databases">
        <title>Chromosome-level genome of Muraenolepis orangiensis.</title>
        <authorList>
            <person name="Kim J."/>
        </authorList>
    </citation>
    <scope>NUCLEOTIDE SEQUENCE</scope>
    <source>
        <strain evidence="5">KU_S4_2022</strain>
        <tissue evidence="5">Muscle</tissue>
    </source>
</reference>
<dbReference type="PANTHER" id="PTHR10075">
    <property type="entry name" value="BASIGIN RELATED"/>
    <property type="match status" value="1"/>
</dbReference>
<name>A0A9Q0EFH5_9TELE</name>
<comment type="caution">
    <text evidence="5">The sequence shown here is derived from an EMBL/GenBank/DDBJ whole genome shotgun (WGS) entry which is preliminary data.</text>
</comment>
<evidence type="ECO:0000256" key="1">
    <source>
        <dbReference type="ARBA" id="ARBA00023319"/>
    </source>
</evidence>
<feature type="domain" description="Ig-like" evidence="4">
    <location>
        <begin position="21"/>
        <end position="124"/>
    </location>
</feature>
<dbReference type="GO" id="GO:0098632">
    <property type="term" value="F:cell-cell adhesion mediator activity"/>
    <property type="evidence" value="ECO:0007669"/>
    <property type="project" value="TreeGrafter"/>
</dbReference>
<sequence length="293" mass="32414">MSSTSQEKGFCLLVSREAEGPGATPSPPGSVVRFTEDGRSVVFKGESHVEKVQVWKPTHLALECSWTGSLNKRPNITGFWRKDGSELTDSRLAAPLENQQYTLRRTFSIADEESLGNYSCVFDNEAVVDFILAAPRVGEGRDTPIVRYVGHSVVLKCKMEDPKPKPNSWNWYRANKTEKELIDPEATPLRYRIENMEGKTQLTVRNLTEADGGAYFCGAVYDIGVTVSRVDLRVIGFMEPLKPFLVVVAEAVVLVCVVLLYERGKARGSPHTGGTQDVSCGAQTDSTPRQRKV</sequence>
<feature type="domain" description="Ig-like" evidence="4">
    <location>
        <begin position="135"/>
        <end position="228"/>
    </location>
</feature>
<keyword evidence="3" id="KW-0812">Transmembrane</keyword>
<dbReference type="CDD" id="cd00096">
    <property type="entry name" value="Ig"/>
    <property type="match status" value="1"/>
</dbReference>
<dbReference type="GO" id="GO:0007156">
    <property type="term" value="P:homophilic cell adhesion via plasma membrane adhesion molecules"/>
    <property type="evidence" value="ECO:0007669"/>
    <property type="project" value="TreeGrafter"/>
</dbReference>
<dbReference type="GO" id="GO:0030424">
    <property type="term" value="C:axon"/>
    <property type="evidence" value="ECO:0007669"/>
    <property type="project" value="TreeGrafter"/>
</dbReference>
<keyword evidence="3" id="KW-1133">Transmembrane helix</keyword>
<feature type="compositionally biased region" description="Polar residues" evidence="2">
    <location>
        <begin position="272"/>
        <end position="287"/>
    </location>
</feature>